<name>A0A1L2CV99_9CAUD</name>
<proteinExistence type="predicted"/>
<evidence type="ECO:0000313" key="1">
    <source>
        <dbReference type="EMBL" id="AMM43953.1"/>
    </source>
</evidence>
<keyword evidence="2" id="KW-1185">Reference proteome</keyword>
<evidence type="ECO:0000313" key="2">
    <source>
        <dbReference type="Proteomes" id="UP000223891"/>
    </source>
</evidence>
<gene>
    <name evidence="1" type="ORF">CBB_390</name>
</gene>
<accession>A0A1L2CV99</accession>
<dbReference type="Proteomes" id="UP000223891">
    <property type="component" value="Segment"/>
</dbReference>
<dbReference type="EMBL" id="KU574722">
    <property type="protein sequence ID" value="AMM43953.1"/>
    <property type="molecule type" value="Genomic_DNA"/>
</dbReference>
<organism evidence="1 2">
    <name type="scientific">Pectobacterium phage vB_PcaM_CBB</name>
    <dbReference type="NCBI Taxonomy" id="2772511"/>
    <lineage>
        <taxon>Viruses</taxon>
        <taxon>Duplodnaviria</taxon>
        <taxon>Heunggongvirae</taxon>
        <taxon>Uroviricota</taxon>
        <taxon>Caudoviricetes</taxon>
        <taxon>Mimasvirus</taxon>
        <taxon>Mimasvirus CBB</taxon>
    </lineage>
</organism>
<protein>
    <submittedName>
        <fullName evidence="1">Uncharacterized protein</fullName>
    </submittedName>
</protein>
<sequence>MTKTDPNLNDDFIDYLADVYPDAAWSITYIHWHESVGEYCVYIDDKWRDYVPEEYIFKAGFEHYTRWVNYWNKYREQELEMYLVGKHVRTLIKFCTEKGTVSSDYLGYVQYFIDTIRSRAITSEMQDFALTRAKEWLEQNGYTAGAGLVVSEIGNKSEQHSRIQRTSRQVL</sequence>
<reference evidence="2" key="1">
    <citation type="submission" date="2016-01" db="EMBL/GenBank/DDBJ databases">
        <title>Isolation and Characterization of Enterobacteria phage CBB.</title>
        <authorList>
            <person name="Buttimer C.T.H."/>
            <person name="Hendrix H."/>
            <person name="Alexandre H."/>
            <person name="O'Mahony J."/>
            <person name="Lavigne R."/>
            <person name="Coffey A."/>
        </authorList>
    </citation>
    <scope>NUCLEOTIDE SEQUENCE [LARGE SCALE GENOMIC DNA]</scope>
</reference>